<gene>
    <name evidence="4" type="ORF">SAMN05443248_3488</name>
</gene>
<dbReference type="SUPFAM" id="SSF55811">
    <property type="entry name" value="Nudix"/>
    <property type="match status" value="1"/>
</dbReference>
<keyword evidence="2" id="KW-0378">Hydrolase</keyword>
<dbReference type="AlphaFoldDB" id="A0A1M5PS33"/>
<dbReference type="PANTHER" id="PTHR43046:SF2">
    <property type="entry name" value="8-OXO-DGTP DIPHOSPHATASE-RELATED"/>
    <property type="match status" value="1"/>
</dbReference>
<dbReference type="EMBL" id="LT670817">
    <property type="protein sequence ID" value="SHH04614.1"/>
    <property type="molecule type" value="Genomic_DNA"/>
</dbReference>
<evidence type="ECO:0000313" key="4">
    <source>
        <dbReference type="EMBL" id="SHH04614.1"/>
    </source>
</evidence>
<evidence type="ECO:0000259" key="3">
    <source>
        <dbReference type="PROSITE" id="PS51462"/>
    </source>
</evidence>
<reference evidence="4 5" key="1">
    <citation type="submission" date="2016-11" db="EMBL/GenBank/DDBJ databases">
        <authorList>
            <person name="Jaros S."/>
            <person name="Januszkiewicz K."/>
            <person name="Wedrychowicz H."/>
        </authorList>
    </citation>
    <scope>NUCLEOTIDE SEQUENCE [LARGE SCALE GENOMIC DNA]</scope>
    <source>
        <strain evidence="4 5">GAS138</strain>
    </source>
</reference>
<dbReference type="GO" id="GO:0016787">
    <property type="term" value="F:hydrolase activity"/>
    <property type="evidence" value="ECO:0007669"/>
    <property type="project" value="UniProtKB-KW"/>
</dbReference>
<organism evidence="4 5">
    <name type="scientific">Bradyrhizobium erythrophlei</name>
    <dbReference type="NCBI Taxonomy" id="1437360"/>
    <lineage>
        <taxon>Bacteria</taxon>
        <taxon>Pseudomonadati</taxon>
        <taxon>Pseudomonadota</taxon>
        <taxon>Alphaproteobacteria</taxon>
        <taxon>Hyphomicrobiales</taxon>
        <taxon>Nitrobacteraceae</taxon>
        <taxon>Bradyrhizobium</taxon>
    </lineage>
</organism>
<evidence type="ECO:0000256" key="1">
    <source>
        <dbReference type="ARBA" id="ARBA00001946"/>
    </source>
</evidence>
<feature type="domain" description="Nudix hydrolase" evidence="3">
    <location>
        <begin position="81"/>
        <end position="215"/>
    </location>
</feature>
<name>A0A1M5PS33_9BRAD</name>
<dbReference type="CDD" id="cd02883">
    <property type="entry name" value="NUDIX_Hydrolase"/>
    <property type="match status" value="1"/>
</dbReference>
<dbReference type="Proteomes" id="UP000189796">
    <property type="component" value="Chromosome I"/>
</dbReference>
<dbReference type="InterPro" id="IPR000086">
    <property type="entry name" value="NUDIX_hydrolase_dom"/>
</dbReference>
<dbReference type="PANTHER" id="PTHR43046">
    <property type="entry name" value="GDP-MANNOSE MANNOSYL HYDROLASE"/>
    <property type="match status" value="1"/>
</dbReference>
<evidence type="ECO:0000256" key="2">
    <source>
        <dbReference type="ARBA" id="ARBA00022801"/>
    </source>
</evidence>
<comment type="cofactor">
    <cofactor evidence="1">
        <name>Mg(2+)</name>
        <dbReference type="ChEBI" id="CHEBI:18420"/>
    </cofactor>
</comment>
<proteinExistence type="predicted"/>
<dbReference type="InterPro" id="IPR015797">
    <property type="entry name" value="NUDIX_hydrolase-like_dom_sf"/>
</dbReference>
<dbReference type="PROSITE" id="PS51462">
    <property type="entry name" value="NUDIX"/>
    <property type="match status" value="1"/>
</dbReference>
<evidence type="ECO:0000313" key="5">
    <source>
        <dbReference type="Proteomes" id="UP000189796"/>
    </source>
</evidence>
<protein>
    <submittedName>
        <fullName evidence="4">NUDIX domain-containing protein</fullName>
    </submittedName>
</protein>
<dbReference type="Gene3D" id="3.90.79.10">
    <property type="entry name" value="Nucleoside Triphosphate Pyrophosphohydrolase"/>
    <property type="match status" value="1"/>
</dbReference>
<accession>A0A1M5PS33</accession>
<dbReference type="Pfam" id="PF00293">
    <property type="entry name" value="NUDIX"/>
    <property type="match status" value="1"/>
</dbReference>
<sequence length="215" mass="24880">MVKESKFFRKQADKAERMARAVSDAEIAERFLNMARAYRGQADVLKAKKKVRQKAMMLTASVRQSDKAHLWPQGESTNDPVLGRGVTAMAKSSKLVATKRGRVLLVRRRRDRLWMFPGGRRRGRETEKDCLRREIREELPKLKLGRLKLWKEVKSKNPRSGRKMNDAIFIANKASGHLAIGDKKEIDKATWRKPRGIRLTPTSRYIRDKLFPKRG</sequence>